<organism evidence="3 4">
    <name type="scientific">Mesonia hippocampi</name>
    <dbReference type="NCBI Taxonomy" id="1628250"/>
    <lineage>
        <taxon>Bacteria</taxon>
        <taxon>Pseudomonadati</taxon>
        <taxon>Bacteroidota</taxon>
        <taxon>Flavobacteriia</taxon>
        <taxon>Flavobacteriales</taxon>
        <taxon>Flavobacteriaceae</taxon>
        <taxon>Mesonia</taxon>
    </lineage>
</organism>
<dbReference type="Proteomes" id="UP000553034">
    <property type="component" value="Unassembled WGS sequence"/>
</dbReference>
<proteinExistence type="predicted"/>
<dbReference type="SUPFAM" id="SSF53335">
    <property type="entry name" value="S-adenosyl-L-methionine-dependent methyltransferases"/>
    <property type="match status" value="1"/>
</dbReference>
<reference evidence="3 4" key="1">
    <citation type="submission" date="2020-08" db="EMBL/GenBank/DDBJ databases">
        <title>Genomic Encyclopedia of Type Strains, Phase IV (KMG-IV): sequencing the most valuable type-strain genomes for metagenomic binning, comparative biology and taxonomic classification.</title>
        <authorList>
            <person name="Goeker M."/>
        </authorList>
    </citation>
    <scope>NUCLEOTIDE SEQUENCE [LARGE SCALE GENOMIC DNA]</scope>
    <source>
        <strain evidence="3 4">DSM 29568</strain>
    </source>
</reference>
<dbReference type="AlphaFoldDB" id="A0A840EWT1"/>
<evidence type="ECO:0000259" key="2">
    <source>
        <dbReference type="Pfam" id="PF22013"/>
    </source>
</evidence>
<dbReference type="Gene3D" id="1.10.10.1110">
    <property type="entry name" value="Methyltransferase PG1098, N-terminal domain"/>
    <property type="match status" value="1"/>
</dbReference>
<dbReference type="Gene3D" id="3.40.50.150">
    <property type="entry name" value="Vaccinia Virus protein VP39"/>
    <property type="match status" value="1"/>
</dbReference>
<accession>A0A840EWT1</accession>
<evidence type="ECO:0008006" key="5">
    <source>
        <dbReference type="Google" id="ProtNLM"/>
    </source>
</evidence>
<evidence type="ECO:0000259" key="1">
    <source>
        <dbReference type="Pfam" id="PF18096"/>
    </source>
</evidence>
<feature type="domain" description="PG-1098 ferredoxin-like" evidence="2">
    <location>
        <begin position="283"/>
        <end position="325"/>
    </location>
</feature>
<dbReference type="InterPro" id="IPR029063">
    <property type="entry name" value="SAM-dependent_MTases_sf"/>
</dbReference>
<name>A0A840EWT1_9FLAO</name>
<dbReference type="CDD" id="cd02440">
    <property type="entry name" value="AdoMet_MTases"/>
    <property type="match status" value="1"/>
</dbReference>
<evidence type="ECO:0000313" key="3">
    <source>
        <dbReference type="EMBL" id="MBB4119277.1"/>
    </source>
</evidence>
<dbReference type="Pfam" id="PF22013">
    <property type="entry name" value="PG_1098_Fer"/>
    <property type="match status" value="1"/>
</dbReference>
<sequence>MINEALLAKDVQRFIYAHENDDVHKLILQTKSFKECDIKEVVTQITSRKKTKQKLPKWYTTKNIIYPNPISIEQSSSEATAQFKASVVNGDSLIDITGGFGVDSYYFSEKISHVTHVEINPSLSAIAKHNFSQLSNKENIHFIAQDGVEYLKNSSQIYDWVYADPSRRHATKGKVFKLEDYQPNIDAILKLLGSKTKAILLKTSPLVDIKLGISILKKVSKLYVVALKNEVKELLWVLEDSTPLPINEVPISCINLGTKQPVYTNTIANEQLTENNYGTLTGFLYEPNAAILKAGFFKSIATHYQLQKVAQHSHLYISAKKINFPGRHFKISSCIAFNKKNLKAIPFKKANISAKNFPLSVAEIRKKGNIKDGGKEYLFFTSDNTEKKIILVCAKL</sequence>
<gene>
    <name evidence="3" type="ORF">GGR32_001573</name>
</gene>
<dbReference type="Pfam" id="PF18096">
    <property type="entry name" value="Thump_like"/>
    <property type="match status" value="1"/>
</dbReference>
<protein>
    <recommendedName>
        <fullName evidence="5">THUMP-like domain-containing protein</fullName>
    </recommendedName>
</protein>
<dbReference type="InterPro" id="IPR041497">
    <property type="entry name" value="Thump-like"/>
</dbReference>
<dbReference type="EMBL" id="JACIFO010000005">
    <property type="protein sequence ID" value="MBB4119277.1"/>
    <property type="molecule type" value="Genomic_DNA"/>
</dbReference>
<keyword evidence="4" id="KW-1185">Reference proteome</keyword>
<dbReference type="InterPro" id="IPR054168">
    <property type="entry name" value="PG_1098_Fer"/>
</dbReference>
<dbReference type="RefSeq" id="WP_221403704.1">
    <property type="nucleotide sequence ID" value="NZ_JACIFO010000005.1"/>
</dbReference>
<evidence type="ECO:0000313" key="4">
    <source>
        <dbReference type="Proteomes" id="UP000553034"/>
    </source>
</evidence>
<comment type="caution">
    <text evidence="3">The sequence shown here is derived from an EMBL/GenBank/DDBJ whole genome shotgun (WGS) entry which is preliminary data.</text>
</comment>
<feature type="domain" description="THUMP-like" evidence="1">
    <location>
        <begin position="326"/>
        <end position="395"/>
    </location>
</feature>